<dbReference type="EMBL" id="LR796341">
    <property type="protein sequence ID" value="CAB4138122.1"/>
    <property type="molecule type" value="Genomic_DNA"/>
</dbReference>
<proteinExistence type="predicted"/>
<gene>
    <name evidence="1" type="ORF">UFOVP328_315</name>
</gene>
<sequence>MSDKLNIQNEMAVFDRKDRDFYDSLTDEERKKFSTFLMIRWGSSIQGSRELQEYYVQSCNHYLNKHFFALSKHPKLQWLMATAVSPGMGSHRHTWIAPKKKETAAGASAIKKQLAELFPNMKSDELELMAKITTKKELDAYIKAHGGTDK</sequence>
<evidence type="ECO:0000313" key="1">
    <source>
        <dbReference type="EMBL" id="CAB4138122.1"/>
    </source>
</evidence>
<protein>
    <submittedName>
        <fullName evidence="1">Uncharacterized protein</fullName>
    </submittedName>
</protein>
<name>A0A6J5LWB7_9CAUD</name>
<accession>A0A6J5LWB7</accession>
<reference evidence="1" key="1">
    <citation type="submission" date="2020-04" db="EMBL/GenBank/DDBJ databases">
        <authorList>
            <person name="Chiriac C."/>
            <person name="Salcher M."/>
            <person name="Ghai R."/>
            <person name="Kavagutti S V."/>
        </authorList>
    </citation>
    <scope>NUCLEOTIDE SEQUENCE</scope>
</reference>
<organism evidence="1">
    <name type="scientific">uncultured Caudovirales phage</name>
    <dbReference type="NCBI Taxonomy" id="2100421"/>
    <lineage>
        <taxon>Viruses</taxon>
        <taxon>Duplodnaviria</taxon>
        <taxon>Heunggongvirae</taxon>
        <taxon>Uroviricota</taxon>
        <taxon>Caudoviricetes</taxon>
        <taxon>Peduoviridae</taxon>
        <taxon>Maltschvirus</taxon>
        <taxon>Maltschvirus maltsch</taxon>
    </lineage>
</organism>